<dbReference type="GO" id="GO:0005829">
    <property type="term" value="C:cytosol"/>
    <property type="evidence" value="ECO:0007669"/>
    <property type="project" value="TreeGrafter"/>
</dbReference>
<dbReference type="NCBIfam" id="TIGR03356">
    <property type="entry name" value="BGL"/>
    <property type="match status" value="1"/>
</dbReference>
<evidence type="ECO:0000256" key="11">
    <source>
        <dbReference type="RuleBase" id="RU361175"/>
    </source>
</evidence>
<feature type="active site" description="Nucleophile" evidence="9">
    <location>
        <position position="363"/>
    </location>
</feature>
<evidence type="ECO:0000256" key="6">
    <source>
        <dbReference type="ARBA" id="ARBA00023277"/>
    </source>
</evidence>
<name>A0A160T1H8_9CHLR</name>
<feature type="binding site" evidence="10">
    <location>
        <position position="166"/>
    </location>
    <ligand>
        <name>substrate</name>
    </ligand>
</feature>
<dbReference type="PANTHER" id="PTHR10353">
    <property type="entry name" value="GLYCOSYL HYDROLASE"/>
    <property type="match status" value="1"/>
</dbReference>
<organism evidence="12 13">
    <name type="scientific">Candidatus Promineifilum breve</name>
    <dbReference type="NCBI Taxonomy" id="1806508"/>
    <lineage>
        <taxon>Bacteria</taxon>
        <taxon>Bacillati</taxon>
        <taxon>Chloroflexota</taxon>
        <taxon>Ardenticatenia</taxon>
        <taxon>Candidatus Promineifilales</taxon>
        <taxon>Candidatus Promineifilaceae</taxon>
        <taxon>Candidatus Promineifilum</taxon>
    </lineage>
</organism>
<reference evidence="12" key="1">
    <citation type="submission" date="2016-01" db="EMBL/GenBank/DDBJ databases">
        <authorList>
            <person name="Mcilroy J.S."/>
            <person name="Karst M S."/>
            <person name="Albertsen M."/>
        </authorList>
    </citation>
    <scope>NUCLEOTIDE SEQUENCE</scope>
    <source>
        <strain evidence="12">Cfx-K</strain>
    </source>
</reference>
<evidence type="ECO:0000256" key="2">
    <source>
        <dbReference type="ARBA" id="ARBA00010838"/>
    </source>
</evidence>
<dbReference type="Pfam" id="PF00232">
    <property type="entry name" value="Glyco_hydro_1"/>
    <property type="match status" value="1"/>
</dbReference>
<gene>
    <name evidence="12" type="primary">bglA</name>
    <name evidence="12" type="ORF">CFX0092_A0790</name>
</gene>
<dbReference type="GO" id="GO:0030245">
    <property type="term" value="P:cellulose catabolic process"/>
    <property type="evidence" value="ECO:0007669"/>
    <property type="project" value="UniProtKB-KW"/>
</dbReference>
<comment type="similarity">
    <text evidence="2 11">Belongs to the glycosyl hydrolase 1 family.</text>
</comment>
<dbReference type="PANTHER" id="PTHR10353:SF36">
    <property type="entry name" value="LP05116P"/>
    <property type="match status" value="1"/>
</dbReference>
<keyword evidence="5" id="KW-0136">Cellulose degradation</keyword>
<dbReference type="PROSITE" id="PS00653">
    <property type="entry name" value="GLYCOSYL_HYDROL_F1_2"/>
    <property type="match status" value="1"/>
</dbReference>
<evidence type="ECO:0000256" key="4">
    <source>
        <dbReference type="ARBA" id="ARBA00022801"/>
    </source>
</evidence>
<accession>A0A160T1H8</accession>
<evidence type="ECO:0000313" key="13">
    <source>
        <dbReference type="Proteomes" id="UP000215027"/>
    </source>
</evidence>
<feature type="binding site" evidence="10">
    <location>
        <position position="410"/>
    </location>
    <ligand>
        <name>substrate</name>
    </ligand>
</feature>
<evidence type="ECO:0000256" key="1">
    <source>
        <dbReference type="ARBA" id="ARBA00000448"/>
    </source>
</evidence>
<evidence type="ECO:0000256" key="7">
    <source>
        <dbReference type="ARBA" id="ARBA00023295"/>
    </source>
</evidence>
<dbReference type="SUPFAM" id="SSF51445">
    <property type="entry name" value="(Trans)glycosidases"/>
    <property type="match status" value="1"/>
</dbReference>
<dbReference type="Gene3D" id="3.20.20.80">
    <property type="entry name" value="Glycosidases"/>
    <property type="match status" value="1"/>
</dbReference>
<keyword evidence="6" id="KW-0119">Carbohydrate metabolism</keyword>
<evidence type="ECO:0000256" key="3">
    <source>
        <dbReference type="ARBA" id="ARBA00012744"/>
    </source>
</evidence>
<feature type="binding site" evidence="10">
    <location>
        <begin position="417"/>
        <end position="418"/>
    </location>
    <ligand>
        <name>substrate</name>
    </ligand>
</feature>
<keyword evidence="4 11" id="KW-0378">Hydrolase</keyword>
<dbReference type="OrthoDB" id="9765195at2"/>
<dbReference type="PRINTS" id="PR00131">
    <property type="entry name" value="GLHYDRLASE1"/>
</dbReference>
<dbReference type="RefSeq" id="WP_095042253.1">
    <property type="nucleotide sequence ID" value="NZ_LN890655.1"/>
</dbReference>
<comment type="catalytic activity">
    <reaction evidence="1 11">
        <text>Hydrolysis of terminal, non-reducing beta-D-glucosyl residues with release of beta-D-glucose.</text>
        <dbReference type="EC" id="3.2.1.21"/>
    </reaction>
</comment>
<feature type="active site" description="Proton donor" evidence="9">
    <location>
        <position position="167"/>
    </location>
</feature>
<dbReference type="GO" id="GO:0008422">
    <property type="term" value="F:beta-glucosidase activity"/>
    <property type="evidence" value="ECO:0007669"/>
    <property type="project" value="UniProtKB-EC"/>
</dbReference>
<dbReference type="Proteomes" id="UP000215027">
    <property type="component" value="Chromosome I"/>
</dbReference>
<feature type="binding site" evidence="10">
    <location>
        <position position="299"/>
    </location>
    <ligand>
        <name>substrate</name>
    </ligand>
</feature>
<dbReference type="EMBL" id="LN890655">
    <property type="protein sequence ID" value="CUS02668.2"/>
    <property type="molecule type" value="Genomic_DNA"/>
</dbReference>
<dbReference type="InterPro" id="IPR033132">
    <property type="entry name" value="GH_1_N_CS"/>
</dbReference>
<evidence type="ECO:0000256" key="9">
    <source>
        <dbReference type="PIRSR" id="PIRSR617736-1"/>
    </source>
</evidence>
<dbReference type="KEGG" id="pbf:CFX0092_A0790"/>
<sequence>MSAFISFPDDFIWGAATSSYQIEGAWNEDGKGESIWDRYTHTPGNIIDGSTGDVACDHYHRWPQDVAMMKALGLQAYRFSIAWPRILPDGRGRVNPAGLDFYSRLVDGLLEANIKPVVTLYHWDLPQALQDTGGWPERSTAEAFAEYADVVSRRLGDRVKTWITHNEMWCASVLSYELGEHAPGWRDTAAAVRAAHHLLLSHGLAVPILRANSPDSEVGVTLNFEIMEPASASDADRQATRTIDGTYNRWFVSALYGRHYPADIVAHYEPHLPNGWDFVQPGDFDVIAAPIDFLGVNYYTRRIVRDEAAPDNLPQTHFPDLPKCDMHTGVWEPVYWEIYPDGLYQLLNRLHFEYQPGKIYVTENGTSFADGPDGSGHVPDARRRLYLRDHLSACRRAMDNGVPLAGYFAWSLMDNFEWAKGYQQRFGIVWVDYDTQQRTPKESALWYRDAIAHHGFALD</sequence>
<dbReference type="AlphaFoldDB" id="A0A160T1H8"/>
<evidence type="ECO:0000256" key="8">
    <source>
        <dbReference type="ARBA" id="ARBA00023326"/>
    </source>
</evidence>
<evidence type="ECO:0000256" key="10">
    <source>
        <dbReference type="PIRSR" id="PIRSR617736-2"/>
    </source>
</evidence>
<dbReference type="EC" id="3.2.1.21" evidence="3 11"/>
<dbReference type="FunFam" id="3.20.20.80:FF:000004">
    <property type="entry name" value="Beta-glucosidase 6-phospho-beta-glucosidase"/>
    <property type="match status" value="1"/>
</dbReference>
<feature type="binding site" evidence="10">
    <location>
        <position position="122"/>
    </location>
    <ligand>
        <name>substrate</name>
    </ligand>
</feature>
<dbReference type="InterPro" id="IPR017736">
    <property type="entry name" value="Glyco_hydro_1_beta-glucosidase"/>
</dbReference>
<feature type="binding site" evidence="10">
    <location>
        <position position="21"/>
    </location>
    <ligand>
        <name>substrate</name>
    </ligand>
</feature>
<dbReference type="InterPro" id="IPR001360">
    <property type="entry name" value="Glyco_hydro_1"/>
</dbReference>
<protein>
    <recommendedName>
        <fullName evidence="3 11">Beta-glucosidase</fullName>
        <ecNumber evidence="3 11">3.2.1.21</ecNumber>
    </recommendedName>
</protein>
<dbReference type="InterPro" id="IPR017853">
    <property type="entry name" value="GH"/>
</dbReference>
<evidence type="ECO:0000313" key="12">
    <source>
        <dbReference type="EMBL" id="CUS02668.2"/>
    </source>
</evidence>
<keyword evidence="13" id="KW-1185">Reference proteome</keyword>
<proteinExistence type="inferred from homology"/>
<keyword evidence="8" id="KW-0624">Polysaccharide degradation</keyword>
<evidence type="ECO:0000256" key="5">
    <source>
        <dbReference type="ARBA" id="ARBA00023001"/>
    </source>
</evidence>
<keyword evidence="7 11" id="KW-0326">Glycosidase</keyword>